<evidence type="ECO:0000256" key="1">
    <source>
        <dbReference type="ARBA" id="ARBA00022837"/>
    </source>
</evidence>
<dbReference type="InterPro" id="IPR011992">
    <property type="entry name" value="EF-hand-dom_pair"/>
</dbReference>
<proteinExistence type="predicted"/>
<keyword evidence="4" id="KW-1185">Reference proteome</keyword>
<dbReference type="GO" id="GO:0005509">
    <property type="term" value="F:calcium ion binding"/>
    <property type="evidence" value="ECO:0007669"/>
    <property type="project" value="InterPro"/>
</dbReference>
<dbReference type="Pfam" id="PF13499">
    <property type="entry name" value="EF-hand_7"/>
    <property type="match status" value="1"/>
</dbReference>
<dbReference type="InterPro" id="IPR018247">
    <property type="entry name" value="EF_Hand_1_Ca_BS"/>
</dbReference>
<dbReference type="AlphaFoldDB" id="A0A813NSJ8"/>
<dbReference type="CDD" id="cd00051">
    <property type="entry name" value="EFh"/>
    <property type="match status" value="1"/>
</dbReference>
<dbReference type="PROSITE" id="PS50222">
    <property type="entry name" value="EF_HAND_2"/>
    <property type="match status" value="2"/>
</dbReference>
<dbReference type="SUPFAM" id="SSF47473">
    <property type="entry name" value="EF-hand"/>
    <property type="match status" value="1"/>
</dbReference>
<gene>
    <name evidence="3" type="ORF">OXX778_LOCUS3468</name>
</gene>
<dbReference type="InterPro" id="IPR002048">
    <property type="entry name" value="EF_hand_dom"/>
</dbReference>
<name>A0A813NSJ8_9BILA</name>
<comment type="caution">
    <text evidence="3">The sequence shown here is derived from an EMBL/GenBank/DDBJ whole genome shotgun (WGS) entry which is preliminary data.</text>
</comment>
<dbReference type="EMBL" id="CAJNOC010000308">
    <property type="protein sequence ID" value="CAF0742505.1"/>
    <property type="molecule type" value="Genomic_DNA"/>
</dbReference>
<dbReference type="SMART" id="SM00054">
    <property type="entry name" value="EFh"/>
    <property type="match status" value="2"/>
</dbReference>
<evidence type="ECO:0000313" key="4">
    <source>
        <dbReference type="Proteomes" id="UP000663879"/>
    </source>
</evidence>
<organism evidence="3 4">
    <name type="scientific">Brachionus calyciflorus</name>
    <dbReference type="NCBI Taxonomy" id="104777"/>
    <lineage>
        <taxon>Eukaryota</taxon>
        <taxon>Metazoa</taxon>
        <taxon>Spiralia</taxon>
        <taxon>Gnathifera</taxon>
        <taxon>Rotifera</taxon>
        <taxon>Eurotatoria</taxon>
        <taxon>Monogononta</taxon>
        <taxon>Pseudotrocha</taxon>
        <taxon>Ploima</taxon>
        <taxon>Brachionidae</taxon>
        <taxon>Brachionus</taxon>
    </lineage>
</organism>
<keyword evidence="1" id="KW-0106">Calcium</keyword>
<dbReference type="OrthoDB" id="10070716at2759"/>
<sequence length="480" mass="53792">MSFQSYETLTSSSNAFQAYQNMESIQESSGYSFENAVSSSFSNGISGTNNVNSHLTGHTTNQVASDLLALVRNKDSNSHHNYISEIEQSILRSQAPININESEEITVLGHRGIWANKEEVTNWRGTIPISEYAINEDQTPEIITKRSQQQLEYIQELAIRYLRPPTPPTPGEIIIQQQANIVTPPAPPLIIRQQPARPSTPEPLVIREAPPQPPVQVGRKVITISGKRLPPPPRKVIIERLAPLPSKPQSIIIERWLPYTDVKRKVIFNKSNQLDPVVVKPRNVIVQWEAPQVQIKKELKYLGVIRANPAEYVQRYSHSLKTARELPDFVLDIKTPQGMVLAADYQYNNVHELEGEIGALRLIDLDREGLSQYKSQLEKFGMSLGAAGSSSTGGGSSWQIHSTGQSHLLSVVSDIFAQIDRDGNGSLSYDEAEKLLLKLNSRLGRRYGEEDVKKFFRSLDTNMDGFISLNEFKKAFESLL</sequence>
<dbReference type="Proteomes" id="UP000663879">
    <property type="component" value="Unassembled WGS sequence"/>
</dbReference>
<dbReference type="PROSITE" id="PS00018">
    <property type="entry name" value="EF_HAND_1"/>
    <property type="match status" value="1"/>
</dbReference>
<evidence type="ECO:0000259" key="2">
    <source>
        <dbReference type="PROSITE" id="PS50222"/>
    </source>
</evidence>
<dbReference type="Gene3D" id="1.10.238.10">
    <property type="entry name" value="EF-hand"/>
    <property type="match status" value="1"/>
</dbReference>
<feature type="domain" description="EF-hand" evidence="2">
    <location>
        <begin position="447"/>
        <end position="480"/>
    </location>
</feature>
<evidence type="ECO:0000313" key="3">
    <source>
        <dbReference type="EMBL" id="CAF0742505.1"/>
    </source>
</evidence>
<protein>
    <recommendedName>
        <fullName evidence="2">EF-hand domain-containing protein</fullName>
    </recommendedName>
</protein>
<accession>A0A813NSJ8</accession>
<reference evidence="3" key="1">
    <citation type="submission" date="2021-02" db="EMBL/GenBank/DDBJ databases">
        <authorList>
            <person name="Nowell W R."/>
        </authorList>
    </citation>
    <scope>NUCLEOTIDE SEQUENCE</scope>
    <source>
        <strain evidence="3">Ploen Becks lab</strain>
    </source>
</reference>
<feature type="domain" description="EF-hand" evidence="2">
    <location>
        <begin position="407"/>
        <end position="442"/>
    </location>
</feature>